<organism evidence="1 2">
    <name type="scientific">Streptomyces liliifuscus</name>
    <dbReference type="NCBI Taxonomy" id="2797636"/>
    <lineage>
        <taxon>Bacteria</taxon>
        <taxon>Bacillati</taxon>
        <taxon>Actinomycetota</taxon>
        <taxon>Actinomycetes</taxon>
        <taxon>Kitasatosporales</taxon>
        <taxon>Streptomycetaceae</taxon>
        <taxon>Streptomyces</taxon>
    </lineage>
</organism>
<dbReference type="Proteomes" id="UP000595636">
    <property type="component" value="Chromosome"/>
</dbReference>
<gene>
    <name evidence="1" type="ORF">JEQ17_40730</name>
</gene>
<sequence length="72" mass="7481">MTQPRVSQSLMGLGDEPDLIVLDDKDGHQVIVLGTAVAISLCGSDQATLDKLADVTAQAAANHRARALQVVA</sequence>
<protein>
    <submittedName>
        <fullName evidence="1">Uncharacterized protein</fullName>
    </submittedName>
</protein>
<evidence type="ECO:0000313" key="1">
    <source>
        <dbReference type="EMBL" id="QQM45107.1"/>
    </source>
</evidence>
<accession>A0A7T7L290</accession>
<name>A0A7T7L290_9ACTN</name>
<dbReference type="AlphaFoldDB" id="A0A7T7L290"/>
<keyword evidence="2" id="KW-1185">Reference proteome</keyword>
<evidence type="ECO:0000313" key="2">
    <source>
        <dbReference type="Proteomes" id="UP000595636"/>
    </source>
</evidence>
<reference evidence="1 2" key="1">
    <citation type="submission" date="2020-12" db="EMBL/GenBank/DDBJ databases">
        <title>A novel species.</title>
        <authorList>
            <person name="Li K."/>
        </authorList>
    </citation>
    <scope>NUCLEOTIDE SEQUENCE [LARGE SCALE GENOMIC DNA]</scope>
    <source>
        <strain evidence="1 2">ZYC-3</strain>
    </source>
</reference>
<proteinExistence type="predicted"/>
<dbReference type="KEGG" id="slf:JEQ17_40730"/>
<dbReference type="RefSeq" id="WP_200399916.1">
    <property type="nucleotide sequence ID" value="NZ_CP066831.1"/>
</dbReference>
<dbReference type="EMBL" id="CP066831">
    <property type="protein sequence ID" value="QQM45107.1"/>
    <property type="molecule type" value="Genomic_DNA"/>
</dbReference>